<dbReference type="PANTHER" id="PTHR35400">
    <property type="entry name" value="SLR1083 PROTEIN"/>
    <property type="match status" value="1"/>
</dbReference>
<dbReference type="OrthoDB" id="9799703at2"/>
<dbReference type="InterPro" id="IPR008538">
    <property type="entry name" value="Uma2"/>
</dbReference>
<keyword evidence="3" id="KW-1185">Reference proteome</keyword>
<dbReference type="Pfam" id="PF05685">
    <property type="entry name" value="Uma2"/>
    <property type="match status" value="1"/>
</dbReference>
<feature type="domain" description="Putative restriction endonuclease" evidence="1">
    <location>
        <begin position="19"/>
        <end position="161"/>
    </location>
</feature>
<dbReference type="EMBL" id="SMFR01000006">
    <property type="protein sequence ID" value="TCJ93180.1"/>
    <property type="molecule type" value="Genomic_DNA"/>
</dbReference>
<keyword evidence="2" id="KW-0378">Hydrolase</keyword>
<keyword evidence="2" id="KW-0255">Endonuclease</keyword>
<dbReference type="SUPFAM" id="SSF52980">
    <property type="entry name" value="Restriction endonuclease-like"/>
    <property type="match status" value="1"/>
</dbReference>
<gene>
    <name evidence="2" type="ORF">DFR71_5821</name>
</gene>
<reference evidence="2 3" key="1">
    <citation type="submission" date="2019-03" db="EMBL/GenBank/DDBJ databases">
        <title>Genomic Encyclopedia of Type Strains, Phase IV (KMG-IV): sequencing the most valuable type-strain genomes for metagenomic binning, comparative biology and taxonomic classification.</title>
        <authorList>
            <person name="Goeker M."/>
        </authorList>
    </citation>
    <scope>NUCLEOTIDE SEQUENCE [LARGE SCALE GENOMIC DNA]</scope>
    <source>
        <strain evidence="2 3">DSM 44684</strain>
    </source>
</reference>
<evidence type="ECO:0000313" key="3">
    <source>
        <dbReference type="Proteomes" id="UP000294856"/>
    </source>
</evidence>
<dbReference type="Proteomes" id="UP000294856">
    <property type="component" value="Unassembled WGS sequence"/>
</dbReference>
<dbReference type="RefSeq" id="WP_067457420.1">
    <property type="nucleotide sequence ID" value="NZ_SMFR01000006.1"/>
</dbReference>
<sequence length="190" mass="20520">MSLPAMHPRPGNLREVAEEIERATGLRVEILGGALVMSPTPRGKHAGSIRRLRQQLEASMPTGLAAYEVTSIAMPDDVDDYCTPDLVLLPDSWDTDDDWLADPRDVELAVEVISRSERAAQITGKNGWYAAAGVRALLVVDPRVGRWALFAGPASGGYAELIEGVYGDPIVLLAPLAVSLDTACLPRYDR</sequence>
<dbReference type="Gene3D" id="3.90.1570.10">
    <property type="entry name" value="tt1808, chain A"/>
    <property type="match status" value="1"/>
</dbReference>
<organism evidence="2 3">
    <name type="scientific">Nocardia alba</name>
    <dbReference type="NCBI Taxonomy" id="225051"/>
    <lineage>
        <taxon>Bacteria</taxon>
        <taxon>Bacillati</taxon>
        <taxon>Actinomycetota</taxon>
        <taxon>Actinomycetes</taxon>
        <taxon>Mycobacteriales</taxon>
        <taxon>Nocardiaceae</taxon>
        <taxon>Nocardia</taxon>
    </lineage>
</organism>
<dbReference type="CDD" id="cd06260">
    <property type="entry name" value="DUF820-like"/>
    <property type="match status" value="1"/>
</dbReference>
<evidence type="ECO:0000313" key="2">
    <source>
        <dbReference type="EMBL" id="TCJ93180.1"/>
    </source>
</evidence>
<name>A0A4R1FGQ3_9NOCA</name>
<keyword evidence="2" id="KW-0540">Nuclease</keyword>
<accession>A0A4R1FGQ3</accession>
<dbReference type="AlphaFoldDB" id="A0A4R1FGQ3"/>
<dbReference type="GO" id="GO:0004519">
    <property type="term" value="F:endonuclease activity"/>
    <property type="evidence" value="ECO:0007669"/>
    <property type="project" value="UniProtKB-KW"/>
</dbReference>
<protein>
    <submittedName>
        <fullName evidence="2">Putative restriction endonuclease</fullName>
    </submittedName>
</protein>
<dbReference type="InterPro" id="IPR012296">
    <property type="entry name" value="Nuclease_put_TT1808"/>
</dbReference>
<dbReference type="InterPro" id="IPR011335">
    <property type="entry name" value="Restrct_endonuc-II-like"/>
</dbReference>
<dbReference type="STRING" id="1210063.GCA_001612665_05506"/>
<evidence type="ECO:0000259" key="1">
    <source>
        <dbReference type="Pfam" id="PF05685"/>
    </source>
</evidence>
<dbReference type="PANTHER" id="PTHR35400:SF3">
    <property type="entry name" value="SLL1072 PROTEIN"/>
    <property type="match status" value="1"/>
</dbReference>
<proteinExistence type="predicted"/>
<comment type="caution">
    <text evidence="2">The sequence shown here is derived from an EMBL/GenBank/DDBJ whole genome shotgun (WGS) entry which is preliminary data.</text>
</comment>